<comment type="caution">
    <text evidence="11">The sequence shown here is derived from an EMBL/GenBank/DDBJ whole genome shotgun (WGS) entry which is preliminary data.</text>
</comment>
<proteinExistence type="inferred from homology"/>
<dbReference type="PANTHER" id="PTHR45624">
    <property type="entry name" value="MITOCHONDRIAL BASIC AMINO ACIDS TRANSPORTER-RELATED"/>
    <property type="match status" value="1"/>
</dbReference>
<protein>
    <submittedName>
        <fullName evidence="11">Mitochondrial substrate carrier family protein S</fullName>
    </submittedName>
</protein>
<keyword evidence="12" id="KW-1185">Reference proteome</keyword>
<dbReference type="SUPFAM" id="SSF103506">
    <property type="entry name" value="Mitochondrial carrier"/>
    <property type="match status" value="1"/>
</dbReference>
<comment type="similarity">
    <text evidence="2 10">Belongs to the mitochondrial carrier (TC 2.A.29) family.</text>
</comment>
<dbReference type="InterPro" id="IPR002067">
    <property type="entry name" value="MCP"/>
</dbReference>
<dbReference type="AlphaFoldDB" id="A0A1R1XHG0"/>
<dbReference type="OrthoDB" id="14252at2759"/>
<evidence type="ECO:0000256" key="10">
    <source>
        <dbReference type="RuleBase" id="RU000488"/>
    </source>
</evidence>
<dbReference type="InterPro" id="IPR050567">
    <property type="entry name" value="Mitochondrial_Carrier"/>
</dbReference>
<dbReference type="EMBL" id="LSSM01004810">
    <property type="protein sequence ID" value="OMJ14060.1"/>
    <property type="molecule type" value="Genomic_DNA"/>
</dbReference>
<keyword evidence="5" id="KW-0677">Repeat</keyword>
<evidence type="ECO:0000256" key="4">
    <source>
        <dbReference type="ARBA" id="ARBA00022692"/>
    </source>
</evidence>
<comment type="subcellular location">
    <subcellularLocation>
        <location evidence="1">Mitochondrion membrane</location>
        <topology evidence="1">Multi-pass membrane protein</topology>
    </subcellularLocation>
</comment>
<feature type="repeat" description="Solcar" evidence="9">
    <location>
        <begin position="18"/>
        <end position="101"/>
    </location>
</feature>
<keyword evidence="3 10" id="KW-0813">Transport</keyword>
<sequence length="310" mass="33482">MTSAQKSDLTKKSKSIVPPGAVEFIAGTMGGWAQVFSGHPFDTIKVRLQTNSSYSGAMQCLTQTLKNEGISGLYRGVASPLAGIGFCNAVLFTANNEFRNLMLSVRRNGTTVTRVEHLSTIDMAVAGGLAGSVMALLNCPVELLKVKLQTQDQTLKVKQFNGVFDCLVKTFKTSGVNGLYRGFTITLLRDVPSYGAYFGAYELFKHSLAKLNNNVDANGNVKGSVTDMFLAGGFAGIAAWLVCYPQDIIKSRMQMDNKLSSLSAAIAQLNKEARINGIKVYFRGFAPTIARAFPANAATFLAYEYAKSLF</sequence>
<evidence type="ECO:0000256" key="2">
    <source>
        <dbReference type="ARBA" id="ARBA00006375"/>
    </source>
</evidence>
<evidence type="ECO:0000313" key="12">
    <source>
        <dbReference type="Proteomes" id="UP000187429"/>
    </source>
</evidence>
<keyword evidence="8 9" id="KW-0472">Membrane</keyword>
<dbReference type="Gene3D" id="1.50.40.10">
    <property type="entry name" value="Mitochondrial carrier domain"/>
    <property type="match status" value="1"/>
</dbReference>
<evidence type="ECO:0000256" key="7">
    <source>
        <dbReference type="ARBA" id="ARBA00023128"/>
    </source>
</evidence>
<dbReference type="InterPro" id="IPR018108">
    <property type="entry name" value="MCP_transmembrane"/>
</dbReference>
<evidence type="ECO:0000313" key="11">
    <source>
        <dbReference type="EMBL" id="OMJ14060.1"/>
    </source>
</evidence>
<dbReference type="PRINTS" id="PR00926">
    <property type="entry name" value="MITOCARRIER"/>
</dbReference>
<evidence type="ECO:0000256" key="6">
    <source>
        <dbReference type="ARBA" id="ARBA00022989"/>
    </source>
</evidence>
<keyword evidence="6" id="KW-1133">Transmembrane helix</keyword>
<accession>A0A1R1XHG0</accession>
<reference evidence="12" key="1">
    <citation type="submission" date="2017-01" db="EMBL/GenBank/DDBJ databases">
        <authorList>
            <person name="Wang Y."/>
            <person name="White M."/>
            <person name="Kvist S."/>
            <person name="Moncalvo J.-M."/>
        </authorList>
    </citation>
    <scope>NUCLEOTIDE SEQUENCE [LARGE SCALE GENOMIC DNA]</scope>
    <source>
        <strain evidence="12">ID-206-W2</strain>
    </source>
</reference>
<dbReference type="InterPro" id="IPR023395">
    <property type="entry name" value="MCP_dom_sf"/>
</dbReference>
<keyword evidence="4 9" id="KW-0812">Transmembrane</keyword>
<name>A0A1R1XHG0_9FUNG</name>
<dbReference type="Pfam" id="PF00153">
    <property type="entry name" value="Mito_carr"/>
    <property type="match status" value="3"/>
</dbReference>
<gene>
    <name evidence="11" type="ORF">AYI69_g8751</name>
</gene>
<dbReference type="Proteomes" id="UP000187429">
    <property type="component" value="Unassembled WGS sequence"/>
</dbReference>
<feature type="repeat" description="Solcar" evidence="9">
    <location>
        <begin position="223"/>
        <end position="309"/>
    </location>
</feature>
<dbReference type="GO" id="GO:0031966">
    <property type="term" value="C:mitochondrial membrane"/>
    <property type="evidence" value="ECO:0007669"/>
    <property type="project" value="UniProtKB-SubCell"/>
</dbReference>
<keyword evidence="7" id="KW-0496">Mitochondrion</keyword>
<evidence type="ECO:0000256" key="5">
    <source>
        <dbReference type="ARBA" id="ARBA00022737"/>
    </source>
</evidence>
<evidence type="ECO:0000256" key="9">
    <source>
        <dbReference type="PROSITE-ProRule" id="PRU00282"/>
    </source>
</evidence>
<organism evidence="11 12">
    <name type="scientific">Smittium culicis</name>
    <dbReference type="NCBI Taxonomy" id="133412"/>
    <lineage>
        <taxon>Eukaryota</taxon>
        <taxon>Fungi</taxon>
        <taxon>Fungi incertae sedis</taxon>
        <taxon>Zoopagomycota</taxon>
        <taxon>Kickxellomycotina</taxon>
        <taxon>Harpellomycetes</taxon>
        <taxon>Harpellales</taxon>
        <taxon>Legeriomycetaceae</taxon>
        <taxon>Smittium</taxon>
    </lineage>
</organism>
<feature type="repeat" description="Solcar" evidence="9">
    <location>
        <begin position="118"/>
        <end position="207"/>
    </location>
</feature>
<evidence type="ECO:0000256" key="8">
    <source>
        <dbReference type="ARBA" id="ARBA00023136"/>
    </source>
</evidence>
<dbReference type="GO" id="GO:0022857">
    <property type="term" value="F:transmembrane transporter activity"/>
    <property type="evidence" value="ECO:0007669"/>
    <property type="project" value="TreeGrafter"/>
</dbReference>
<dbReference type="PROSITE" id="PS50920">
    <property type="entry name" value="SOLCAR"/>
    <property type="match status" value="3"/>
</dbReference>
<evidence type="ECO:0000256" key="3">
    <source>
        <dbReference type="ARBA" id="ARBA00022448"/>
    </source>
</evidence>
<evidence type="ECO:0000256" key="1">
    <source>
        <dbReference type="ARBA" id="ARBA00004225"/>
    </source>
</evidence>